<proteinExistence type="predicted"/>
<dbReference type="RefSeq" id="WP_341835151.1">
    <property type="nucleotide sequence ID" value="NZ_CP149822.1"/>
</dbReference>
<organism evidence="1 2">
    <name type="scientific">Chitinophaga pollutisoli</name>
    <dbReference type="NCBI Taxonomy" id="3133966"/>
    <lineage>
        <taxon>Bacteria</taxon>
        <taxon>Pseudomonadati</taxon>
        <taxon>Bacteroidota</taxon>
        <taxon>Chitinophagia</taxon>
        <taxon>Chitinophagales</taxon>
        <taxon>Chitinophagaceae</taxon>
        <taxon>Chitinophaga</taxon>
    </lineage>
</organism>
<dbReference type="Proteomes" id="UP001485459">
    <property type="component" value="Chromosome"/>
</dbReference>
<keyword evidence="2" id="KW-1185">Reference proteome</keyword>
<dbReference type="EMBL" id="CP149822">
    <property type="protein sequence ID" value="WZN40225.1"/>
    <property type="molecule type" value="Genomic_DNA"/>
</dbReference>
<evidence type="ECO:0000313" key="1">
    <source>
        <dbReference type="EMBL" id="WZN40225.1"/>
    </source>
</evidence>
<dbReference type="InterPro" id="IPR010235">
    <property type="entry name" value="HepT"/>
</dbReference>
<dbReference type="SUPFAM" id="SSF81593">
    <property type="entry name" value="Nucleotidyltransferase substrate binding subunit/domain"/>
    <property type="match status" value="1"/>
</dbReference>
<accession>A0ABZ2YKF6</accession>
<sequence length="146" mass="17429">MTKKMERWEYLFNKFKRALIQLNRFIDKGDSLTDLEKQGMIKAFEYTFEQAWKTMKHYYELQGTVVIQGSRDAFLYASQFQMIEGDEGWLDMLRDRNDTVHSYDEILVSEIADSIRNVHFPLFVQLRQNLELIHLNSHKTAKISEI</sequence>
<protein>
    <submittedName>
        <fullName evidence="1">HI0074 family nucleotidyltransferase substrate-binding subunit</fullName>
    </submittedName>
</protein>
<reference evidence="2" key="1">
    <citation type="submission" date="2024-03" db="EMBL/GenBank/DDBJ databases">
        <title>Chitinophaga horti sp. nov., isolated from garden soil.</title>
        <authorList>
            <person name="Lee D.S."/>
            <person name="Han D.M."/>
            <person name="Baek J.H."/>
            <person name="Choi D.G."/>
            <person name="Jeon J.H."/>
            <person name="Jeon C.O."/>
        </authorList>
    </citation>
    <scope>NUCLEOTIDE SEQUENCE [LARGE SCALE GENOMIC DNA]</scope>
    <source>
        <strain evidence="2">GPA1</strain>
    </source>
</reference>
<name>A0ABZ2YKF6_9BACT</name>
<evidence type="ECO:0000313" key="2">
    <source>
        <dbReference type="Proteomes" id="UP001485459"/>
    </source>
</evidence>
<dbReference type="NCBIfam" id="TIGR01987">
    <property type="entry name" value="HI0074"/>
    <property type="match status" value="1"/>
</dbReference>
<dbReference type="Pfam" id="PF08780">
    <property type="entry name" value="NTase_sub_bind"/>
    <property type="match status" value="1"/>
</dbReference>
<gene>
    <name evidence="1" type="ORF">WJU16_19850</name>
</gene>
<dbReference type="Gene3D" id="1.20.120.330">
    <property type="entry name" value="Nucleotidyltransferases domain 2"/>
    <property type="match status" value="1"/>
</dbReference>